<gene>
    <name evidence="1" type="ORF">DSO57_1013710</name>
</gene>
<keyword evidence="2" id="KW-1185">Reference proteome</keyword>
<organism evidence="1 2">
    <name type="scientific">Entomophthora muscae</name>
    <dbReference type="NCBI Taxonomy" id="34485"/>
    <lineage>
        <taxon>Eukaryota</taxon>
        <taxon>Fungi</taxon>
        <taxon>Fungi incertae sedis</taxon>
        <taxon>Zoopagomycota</taxon>
        <taxon>Entomophthoromycotina</taxon>
        <taxon>Entomophthoromycetes</taxon>
        <taxon>Entomophthorales</taxon>
        <taxon>Entomophthoraceae</taxon>
        <taxon>Entomophthora</taxon>
    </lineage>
</organism>
<protein>
    <submittedName>
        <fullName evidence="1">Uncharacterized protein</fullName>
    </submittedName>
</protein>
<dbReference type="Proteomes" id="UP001165960">
    <property type="component" value="Unassembled WGS sequence"/>
</dbReference>
<evidence type="ECO:0000313" key="1">
    <source>
        <dbReference type="EMBL" id="KAJ9073680.1"/>
    </source>
</evidence>
<dbReference type="EMBL" id="QTSX02002891">
    <property type="protein sequence ID" value="KAJ9073680.1"/>
    <property type="molecule type" value="Genomic_DNA"/>
</dbReference>
<comment type="caution">
    <text evidence="1">The sequence shown here is derived from an EMBL/GenBank/DDBJ whole genome shotgun (WGS) entry which is preliminary data.</text>
</comment>
<sequence>MLTLCAPKRDLHLALNGISILVLKPWESNPGPQKTPCTNQEGQEPASLPAIKTEILILVLKATELNLELLRMNCTNQDEQGPTNLPGHRLKLLDYPATCWLNKGDSLNGHQIAASPVPLRTQTYTEVVACLKEVKMRSDTGPDN</sequence>
<proteinExistence type="predicted"/>
<name>A0ACC2TGS2_9FUNG</name>
<accession>A0ACC2TGS2</accession>
<evidence type="ECO:0000313" key="2">
    <source>
        <dbReference type="Proteomes" id="UP001165960"/>
    </source>
</evidence>
<reference evidence="1" key="1">
    <citation type="submission" date="2022-04" db="EMBL/GenBank/DDBJ databases">
        <title>Genome of the entomopathogenic fungus Entomophthora muscae.</title>
        <authorList>
            <person name="Elya C."/>
            <person name="Lovett B.R."/>
            <person name="Lee E."/>
            <person name="Macias A.M."/>
            <person name="Hajek A.E."/>
            <person name="De Bivort B.L."/>
            <person name="Kasson M.T."/>
            <person name="De Fine Licht H.H."/>
            <person name="Stajich J.E."/>
        </authorList>
    </citation>
    <scope>NUCLEOTIDE SEQUENCE</scope>
    <source>
        <strain evidence="1">Berkeley</strain>
    </source>
</reference>